<feature type="chain" id="PRO_5044935922" description="UPF0319 protein LRP50_18625" evidence="3">
    <location>
        <begin position="22"/>
        <end position="217"/>
    </location>
</feature>
<proteinExistence type="inferred from homology"/>
<name>A0ABT5R4E5_9GAMM</name>
<dbReference type="PANTHER" id="PTHR38108:SF1">
    <property type="entry name" value="UPF0319 PROTEIN YCCT"/>
    <property type="match status" value="1"/>
</dbReference>
<dbReference type="PANTHER" id="PTHR38108">
    <property type="entry name" value="UPF0319 PROTEIN YCCT"/>
    <property type="match status" value="1"/>
</dbReference>
<keyword evidence="2 3" id="KW-0732">Signal</keyword>
<dbReference type="Pfam" id="PF09829">
    <property type="entry name" value="DUF2057"/>
    <property type="match status" value="1"/>
</dbReference>
<keyword evidence="5" id="KW-1185">Reference proteome</keyword>
<evidence type="ECO:0000256" key="2">
    <source>
        <dbReference type="ARBA" id="ARBA00022729"/>
    </source>
</evidence>
<sequence precursor="true">MKRTYILASLLSALLPLSAMASVTLHVNDNVELLAYNGQSHKTTMFGGQDPVVLANGTQQIAFRFVESFEEGKDISFAKSDVLVATFNANDEDIYFAFPKIKNKREVREFNENPTFQLIDASDSPIAFEQNKLMKSGFQLSRDYVAELSRFNQTDESASLQLTVVPTVTPSTPASRGAKVVLNDSASIDEVEYQLHYWFQKASPETKAKFKAYVNTQ</sequence>
<feature type="signal peptide" evidence="3">
    <location>
        <begin position="1"/>
        <end position="21"/>
    </location>
</feature>
<protein>
    <recommendedName>
        <fullName evidence="3">UPF0319 protein LRP50_18625</fullName>
    </recommendedName>
</protein>
<accession>A0ABT5R4E5</accession>
<gene>
    <name evidence="4" type="ORF">LRP50_18625</name>
</gene>
<dbReference type="Proteomes" id="UP001149400">
    <property type="component" value="Unassembled WGS sequence"/>
</dbReference>
<evidence type="ECO:0000256" key="3">
    <source>
        <dbReference type="HAMAP-Rule" id="MF_00789"/>
    </source>
</evidence>
<dbReference type="EMBL" id="JAJUBC010000025">
    <property type="protein sequence ID" value="MDD1795148.1"/>
    <property type="molecule type" value="Genomic_DNA"/>
</dbReference>
<comment type="similarity">
    <text evidence="1 3">Belongs to the UPF0319 family.</text>
</comment>
<dbReference type="RefSeq" id="WP_274165956.1">
    <property type="nucleotide sequence ID" value="NZ_JAJUBC010000025.1"/>
</dbReference>
<comment type="caution">
    <text evidence="4">The sequence shown here is derived from an EMBL/GenBank/DDBJ whole genome shotgun (WGS) entry which is preliminary data.</text>
</comment>
<dbReference type="InterPro" id="IPR018635">
    <property type="entry name" value="UPF0319"/>
</dbReference>
<evidence type="ECO:0000313" key="5">
    <source>
        <dbReference type="Proteomes" id="UP001149400"/>
    </source>
</evidence>
<evidence type="ECO:0000256" key="1">
    <source>
        <dbReference type="ARBA" id="ARBA00008490"/>
    </source>
</evidence>
<dbReference type="HAMAP" id="MF_00789">
    <property type="entry name" value="UPF0319"/>
    <property type="match status" value="1"/>
</dbReference>
<evidence type="ECO:0000313" key="4">
    <source>
        <dbReference type="EMBL" id="MDD1795148.1"/>
    </source>
</evidence>
<organism evidence="4 5">
    <name type="scientific">Enterovibrio gelatinilyticus</name>
    <dbReference type="NCBI Taxonomy" id="2899819"/>
    <lineage>
        <taxon>Bacteria</taxon>
        <taxon>Pseudomonadati</taxon>
        <taxon>Pseudomonadota</taxon>
        <taxon>Gammaproteobacteria</taxon>
        <taxon>Vibrionales</taxon>
        <taxon>Vibrionaceae</taxon>
        <taxon>Enterovibrio</taxon>
    </lineage>
</organism>
<reference evidence="4" key="1">
    <citation type="submission" date="2021-12" db="EMBL/GenBank/DDBJ databases">
        <title>Enterovibrio ZSDZ35 sp. nov. and Enterovibrio ZSDZ42 sp. nov., isolated from coastal seawater in Qingdao.</title>
        <authorList>
            <person name="Zhang P."/>
        </authorList>
    </citation>
    <scope>NUCLEOTIDE SEQUENCE</scope>
    <source>
        <strain evidence="4">ZSDZ42</strain>
    </source>
</reference>